<feature type="signal peptide" evidence="1">
    <location>
        <begin position="1"/>
        <end position="23"/>
    </location>
</feature>
<keyword evidence="1" id="KW-0732">Signal</keyword>
<dbReference type="RefSeq" id="WP_213000714.1">
    <property type="nucleotide sequence ID" value="NZ_BAAATW010000001.1"/>
</dbReference>
<evidence type="ECO:0000313" key="2">
    <source>
        <dbReference type="EMBL" id="GIM78698.1"/>
    </source>
</evidence>
<dbReference type="Proteomes" id="UP000680865">
    <property type="component" value="Unassembled WGS sequence"/>
</dbReference>
<dbReference type="InterPro" id="IPR011044">
    <property type="entry name" value="Quino_amine_DH_bsu"/>
</dbReference>
<sequence length="671" mass="70467">MRTKIVRSAIAAVALTGTAAVWALSTGSASAGTQPETIVLAAADQHPISGYASDDLVVDGLHKHLLSSQTPDNTVKVFKYDGTLAATLKPGPGLGVQAPVLSADSTRLYVALAAGNEIVEYDAAKLTETARYPLGYGHSPERLAFAGGRLWFSYQDLGYNGHIGSLDLADGAVSIYETPDGSTLTNAAPILASSPAAPDRLAVLGGWGSTRGPLYLFDVSGGTASRLAKAEYYDDAVINYRELLFSADASQLVIGGYGGVKIVSAADLSSIGVIGTYRFQGVDVTSGTGLLISERPDAVLPELTLYAPGTTTPVRQWDVPLSGAAELPSISDVAWEPGGGHAFAITSERLGTQTLWTLQDPAATPTGIKLTAPAAANRAATLTVSGLSTGIPAGADLSVTRKDLESTAGKALPPVKAGTAGAFTIIDKPPVGGKVTYTVAYAGSATRRPSSATATVSVSLATPALTLNGNGSIHAYASTYSLTAHLGTAYKNRTIEIWADPWGPDANRLLKKATIDAKGNVTVAYRLTRNTSVSAVFTGDGQYAARTVKSTVYTRPNISLAVSSHYKTAKIGSTSYYYFHTTKNPRLTTTMTAYPKRKQKVLFEYYASGKWNSWKETYVAVDSAGHSTYTLTGTHKIGVRYRVRSAYISGSAGDNVNYTTYGSYAYFTFTK</sequence>
<accession>A0A919SX29</accession>
<feature type="chain" id="PRO_5039664255" description="Ig-like domain repeat protein" evidence="1">
    <location>
        <begin position="24"/>
        <end position="671"/>
    </location>
</feature>
<protein>
    <recommendedName>
        <fullName evidence="4">Ig-like domain repeat protein</fullName>
    </recommendedName>
</protein>
<reference evidence="2" key="1">
    <citation type="submission" date="2021-03" db="EMBL/GenBank/DDBJ databases">
        <title>Whole genome shotgun sequence of Actinoplanes consettensis NBRC 14913.</title>
        <authorList>
            <person name="Komaki H."/>
            <person name="Tamura T."/>
        </authorList>
    </citation>
    <scope>NUCLEOTIDE SEQUENCE</scope>
    <source>
        <strain evidence="2">NBRC 14913</strain>
    </source>
</reference>
<evidence type="ECO:0008006" key="4">
    <source>
        <dbReference type="Google" id="ProtNLM"/>
    </source>
</evidence>
<dbReference type="SUPFAM" id="SSF50969">
    <property type="entry name" value="YVTN repeat-like/Quinoprotein amine dehydrogenase"/>
    <property type="match status" value="1"/>
</dbReference>
<evidence type="ECO:0000313" key="3">
    <source>
        <dbReference type="Proteomes" id="UP000680865"/>
    </source>
</evidence>
<proteinExistence type="predicted"/>
<dbReference type="EMBL" id="BOQP01000035">
    <property type="protein sequence ID" value="GIM78698.1"/>
    <property type="molecule type" value="Genomic_DNA"/>
</dbReference>
<dbReference type="InterPro" id="IPR015943">
    <property type="entry name" value="WD40/YVTN_repeat-like_dom_sf"/>
</dbReference>
<gene>
    <name evidence="2" type="ORF">Aco04nite_61770</name>
</gene>
<dbReference type="Gene3D" id="2.130.10.10">
    <property type="entry name" value="YVTN repeat-like/Quinoprotein amine dehydrogenase"/>
    <property type="match status" value="1"/>
</dbReference>
<comment type="caution">
    <text evidence="2">The sequence shown here is derived from an EMBL/GenBank/DDBJ whole genome shotgun (WGS) entry which is preliminary data.</text>
</comment>
<keyword evidence="3" id="KW-1185">Reference proteome</keyword>
<evidence type="ECO:0000256" key="1">
    <source>
        <dbReference type="SAM" id="SignalP"/>
    </source>
</evidence>
<dbReference type="AlphaFoldDB" id="A0A919SX29"/>
<name>A0A919SX29_9ACTN</name>
<organism evidence="2 3">
    <name type="scientific">Winogradskya consettensis</name>
    <dbReference type="NCBI Taxonomy" id="113560"/>
    <lineage>
        <taxon>Bacteria</taxon>
        <taxon>Bacillati</taxon>
        <taxon>Actinomycetota</taxon>
        <taxon>Actinomycetes</taxon>
        <taxon>Micromonosporales</taxon>
        <taxon>Micromonosporaceae</taxon>
        <taxon>Winogradskya</taxon>
    </lineage>
</organism>